<feature type="compositionally biased region" description="Low complexity" evidence="12">
    <location>
        <begin position="804"/>
        <end position="818"/>
    </location>
</feature>
<dbReference type="InterPro" id="IPR017441">
    <property type="entry name" value="Protein_kinase_ATP_BS"/>
</dbReference>
<reference evidence="16 17" key="1">
    <citation type="journal article" date="2013" name="Nat. Genet.">
        <title>The genome of the hydatid tapeworm Echinococcus granulosus.</title>
        <authorList>
            <person name="Zheng H."/>
            <person name="Zhang W."/>
            <person name="Zhang L."/>
            <person name="Zhang Z."/>
            <person name="Li J."/>
            <person name="Lu G."/>
            <person name="Zhu Y."/>
            <person name="Wang Y."/>
            <person name="Huang Y."/>
            <person name="Liu J."/>
            <person name="Kang H."/>
            <person name="Chen J."/>
            <person name="Wang L."/>
            <person name="Chen A."/>
            <person name="Yu S."/>
            <person name="Gao Z."/>
            <person name="Jin L."/>
            <person name="Gu W."/>
            <person name="Wang Z."/>
            <person name="Zhao L."/>
            <person name="Shi B."/>
            <person name="Wen H."/>
            <person name="Lin R."/>
            <person name="Jones M.K."/>
            <person name="Brejova B."/>
            <person name="Vinar T."/>
            <person name="Zhao G."/>
            <person name="McManus D.P."/>
            <person name="Chen Z."/>
            <person name="Zhou Y."/>
            <person name="Wang S."/>
        </authorList>
    </citation>
    <scope>NUCLEOTIDE SEQUENCE [LARGE SCALE GENOMIC DNA]</scope>
</reference>
<evidence type="ECO:0000256" key="12">
    <source>
        <dbReference type="SAM" id="MobiDB-lite"/>
    </source>
</evidence>
<dbReference type="PRINTS" id="PR00401">
    <property type="entry name" value="SH2DOMAIN"/>
</dbReference>
<dbReference type="InterPro" id="IPR001452">
    <property type="entry name" value="SH3_domain"/>
</dbReference>
<dbReference type="SUPFAM" id="SSF50044">
    <property type="entry name" value="SH3-domain"/>
    <property type="match status" value="1"/>
</dbReference>
<dbReference type="PROSITE" id="PS00109">
    <property type="entry name" value="PROTEIN_KINASE_TYR"/>
    <property type="match status" value="1"/>
</dbReference>
<dbReference type="GeneID" id="36341950"/>
<evidence type="ECO:0000256" key="8">
    <source>
        <dbReference type="PROSITE-ProRule" id="PRU00191"/>
    </source>
</evidence>
<dbReference type="CDD" id="cd11845">
    <property type="entry name" value="SH3_Src_like"/>
    <property type="match status" value="1"/>
</dbReference>
<keyword evidence="17" id="KW-1185">Reference proteome</keyword>
<keyword evidence="2 11" id="KW-0808">Transferase</keyword>
<feature type="domain" description="Protein kinase" evidence="15">
    <location>
        <begin position="343"/>
        <end position="788"/>
    </location>
</feature>
<organism evidence="16 17">
    <name type="scientific">Echinococcus granulosus</name>
    <name type="common">Hydatid tapeworm</name>
    <dbReference type="NCBI Taxonomy" id="6210"/>
    <lineage>
        <taxon>Eukaryota</taxon>
        <taxon>Metazoa</taxon>
        <taxon>Spiralia</taxon>
        <taxon>Lophotrochozoa</taxon>
        <taxon>Platyhelminthes</taxon>
        <taxon>Cestoda</taxon>
        <taxon>Eucestoda</taxon>
        <taxon>Cyclophyllidea</taxon>
        <taxon>Taeniidae</taxon>
        <taxon>Echinococcus</taxon>
        <taxon>Echinococcus granulosus group</taxon>
    </lineage>
</organism>
<evidence type="ECO:0000256" key="10">
    <source>
        <dbReference type="PROSITE-ProRule" id="PRU10141"/>
    </source>
</evidence>
<dbReference type="InterPro" id="IPR050198">
    <property type="entry name" value="Non-receptor_tyrosine_kinases"/>
</dbReference>
<comment type="similarity">
    <text evidence="11">Belongs to the protein kinase superfamily. Tyr protein kinase family.</text>
</comment>
<dbReference type="PROSITE" id="PS50001">
    <property type="entry name" value="SH2"/>
    <property type="match status" value="1"/>
</dbReference>
<evidence type="ECO:0000256" key="4">
    <source>
        <dbReference type="ARBA" id="ARBA00022777"/>
    </source>
</evidence>
<feature type="region of interest" description="Disordered" evidence="12">
    <location>
        <begin position="803"/>
        <end position="827"/>
    </location>
</feature>
<accession>W6UZ78</accession>
<dbReference type="OMA" id="EYKEASM"/>
<evidence type="ECO:0000256" key="1">
    <source>
        <dbReference type="ARBA" id="ARBA00022443"/>
    </source>
</evidence>
<evidence type="ECO:0000256" key="5">
    <source>
        <dbReference type="ARBA" id="ARBA00022840"/>
    </source>
</evidence>
<dbReference type="Pfam" id="PF00018">
    <property type="entry name" value="SH3_1"/>
    <property type="match status" value="1"/>
</dbReference>
<dbReference type="STRING" id="6210.W6UZ78"/>
<comment type="catalytic activity">
    <reaction evidence="7 11">
        <text>L-tyrosyl-[protein] + ATP = O-phospho-L-tyrosyl-[protein] + ADP + H(+)</text>
        <dbReference type="Rhea" id="RHEA:10596"/>
        <dbReference type="Rhea" id="RHEA-COMP:10136"/>
        <dbReference type="Rhea" id="RHEA-COMP:20101"/>
        <dbReference type="ChEBI" id="CHEBI:15378"/>
        <dbReference type="ChEBI" id="CHEBI:30616"/>
        <dbReference type="ChEBI" id="CHEBI:46858"/>
        <dbReference type="ChEBI" id="CHEBI:61978"/>
        <dbReference type="ChEBI" id="CHEBI:456216"/>
        <dbReference type="EC" id="2.7.10.2"/>
    </reaction>
</comment>
<dbReference type="SUPFAM" id="SSF55550">
    <property type="entry name" value="SH2 domain"/>
    <property type="match status" value="1"/>
</dbReference>
<comment type="caution">
    <text evidence="16">The sequence shown here is derived from an EMBL/GenBank/DDBJ whole genome shotgun (WGS) entry which is preliminary data.</text>
</comment>
<dbReference type="InterPro" id="IPR011009">
    <property type="entry name" value="Kinase-like_dom_sf"/>
</dbReference>
<dbReference type="Gene3D" id="3.30.505.10">
    <property type="entry name" value="SH2 domain"/>
    <property type="match status" value="1"/>
</dbReference>
<feature type="region of interest" description="Disordered" evidence="12">
    <location>
        <begin position="122"/>
        <end position="141"/>
    </location>
</feature>
<dbReference type="InterPro" id="IPR000980">
    <property type="entry name" value="SH2"/>
</dbReference>
<evidence type="ECO:0000256" key="3">
    <source>
        <dbReference type="ARBA" id="ARBA00022741"/>
    </source>
</evidence>
<feature type="region of interest" description="Disordered" evidence="12">
    <location>
        <begin position="474"/>
        <end position="495"/>
    </location>
</feature>
<gene>
    <name evidence="16" type="ORF">EGR_06235</name>
</gene>
<feature type="domain" description="SH2" evidence="13">
    <location>
        <begin position="219"/>
        <end position="317"/>
    </location>
</feature>
<evidence type="ECO:0000313" key="17">
    <source>
        <dbReference type="Proteomes" id="UP000019149"/>
    </source>
</evidence>
<dbReference type="InterPro" id="IPR001245">
    <property type="entry name" value="Ser-Thr/Tyr_kinase_cat_dom"/>
</dbReference>
<dbReference type="PROSITE" id="PS50002">
    <property type="entry name" value="SH3"/>
    <property type="match status" value="1"/>
</dbReference>
<dbReference type="Gene3D" id="2.30.30.40">
    <property type="entry name" value="SH3 Domains"/>
    <property type="match status" value="1"/>
</dbReference>
<dbReference type="SMART" id="SM00219">
    <property type="entry name" value="TyrKc"/>
    <property type="match status" value="1"/>
</dbReference>
<evidence type="ECO:0000259" key="13">
    <source>
        <dbReference type="PROSITE" id="PS50001"/>
    </source>
</evidence>
<dbReference type="GO" id="GO:0005524">
    <property type="term" value="F:ATP binding"/>
    <property type="evidence" value="ECO:0007669"/>
    <property type="project" value="UniProtKB-UniRule"/>
</dbReference>
<keyword evidence="1 9" id="KW-0728">SH3 domain</keyword>
<dbReference type="Pfam" id="PF07714">
    <property type="entry name" value="PK_Tyr_Ser-Thr"/>
    <property type="match status" value="2"/>
</dbReference>
<feature type="domain" description="SH3" evidence="14">
    <location>
        <begin position="152"/>
        <end position="213"/>
    </location>
</feature>
<dbReference type="SMART" id="SM00252">
    <property type="entry name" value="SH2"/>
    <property type="match status" value="1"/>
</dbReference>
<proteinExistence type="inferred from homology"/>
<dbReference type="GO" id="GO:0004715">
    <property type="term" value="F:non-membrane spanning protein tyrosine kinase activity"/>
    <property type="evidence" value="ECO:0007669"/>
    <property type="project" value="UniProtKB-EC"/>
</dbReference>
<dbReference type="InterPro" id="IPR020635">
    <property type="entry name" value="Tyr_kinase_cat_dom"/>
</dbReference>
<dbReference type="InterPro" id="IPR036028">
    <property type="entry name" value="SH3-like_dom_sf"/>
</dbReference>
<feature type="compositionally biased region" description="Low complexity" evidence="12">
    <location>
        <begin position="127"/>
        <end position="141"/>
    </location>
</feature>
<feature type="binding site" evidence="10">
    <location>
        <position position="371"/>
    </location>
    <ligand>
        <name>ATP</name>
        <dbReference type="ChEBI" id="CHEBI:30616"/>
    </ligand>
</feature>
<dbReference type="Gene3D" id="3.30.200.20">
    <property type="entry name" value="Phosphorylase Kinase, domain 1"/>
    <property type="match status" value="2"/>
</dbReference>
<evidence type="ECO:0000256" key="11">
    <source>
        <dbReference type="RuleBase" id="RU362096"/>
    </source>
</evidence>
<dbReference type="SMART" id="SM00326">
    <property type="entry name" value="SH3"/>
    <property type="match status" value="1"/>
</dbReference>
<keyword evidence="5 10" id="KW-0067">ATP-binding</keyword>
<evidence type="ECO:0000259" key="14">
    <source>
        <dbReference type="PROSITE" id="PS50002"/>
    </source>
</evidence>
<dbReference type="PANTHER" id="PTHR24418">
    <property type="entry name" value="TYROSINE-PROTEIN KINASE"/>
    <property type="match status" value="1"/>
</dbReference>
<dbReference type="OrthoDB" id="28230at2759"/>
<dbReference type="FunFam" id="1.10.510.10:FF:001346">
    <property type="entry name" value="Uncharacterized protein"/>
    <property type="match status" value="1"/>
</dbReference>
<dbReference type="EC" id="2.7.10.2" evidence="11"/>
<dbReference type="KEGG" id="egl:EGR_06235"/>
<dbReference type="InterPro" id="IPR000719">
    <property type="entry name" value="Prot_kinase_dom"/>
</dbReference>
<dbReference type="Gene3D" id="1.10.510.10">
    <property type="entry name" value="Transferase(Phosphotransferase) domain 1"/>
    <property type="match status" value="1"/>
</dbReference>
<dbReference type="PRINTS" id="PR00452">
    <property type="entry name" value="SH3DOMAIN"/>
</dbReference>
<feature type="compositionally biased region" description="Polar residues" evidence="12">
    <location>
        <begin position="1"/>
        <end position="12"/>
    </location>
</feature>
<evidence type="ECO:0000259" key="15">
    <source>
        <dbReference type="PROSITE" id="PS50011"/>
    </source>
</evidence>
<evidence type="ECO:0000256" key="7">
    <source>
        <dbReference type="ARBA" id="ARBA00051245"/>
    </source>
</evidence>
<name>W6UZ78_ECHGR</name>
<keyword evidence="4 11" id="KW-0418">Kinase</keyword>
<dbReference type="InterPro" id="IPR008266">
    <property type="entry name" value="Tyr_kinase_AS"/>
</dbReference>
<evidence type="ECO:0000256" key="2">
    <source>
        <dbReference type="ARBA" id="ARBA00022679"/>
    </source>
</evidence>
<dbReference type="RefSeq" id="XP_024350115.1">
    <property type="nucleotide sequence ID" value="XM_024495484.1"/>
</dbReference>
<dbReference type="PROSITE" id="PS50011">
    <property type="entry name" value="PROTEIN_KINASE_DOM"/>
    <property type="match status" value="1"/>
</dbReference>
<keyword evidence="6 11" id="KW-0829">Tyrosine-protein kinase</keyword>
<dbReference type="SUPFAM" id="SSF56112">
    <property type="entry name" value="Protein kinase-like (PK-like)"/>
    <property type="match status" value="1"/>
</dbReference>
<evidence type="ECO:0000256" key="6">
    <source>
        <dbReference type="ARBA" id="ARBA00023137"/>
    </source>
</evidence>
<feature type="region of interest" description="Disordered" evidence="12">
    <location>
        <begin position="1"/>
        <end position="55"/>
    </location>
</feature>
<keyword evidence="3 10" id="KW-0547">Nucleotide-binding</keyword>
<protein>
    <recommendedName>
        <fullName evidence="11">Tyrosine-protein kinase</fullName>
        <ecNumber evidence="11">2.7.10.2</ecNumber>
    </recommendedName>
</protein>
<dbReference type="InterPro" id="IPR036860">
    <property type="entry name" value="SH2_dom_sf"/>
</dbReference>
<evidence type="ECO:0000313" key="16">
    <source>
        <dbReference type="EMBL" id="EUB58919.1"/>
    </source>
</evidence>
<keyword evidence="8" id="KW-0727">SH2 domain</keyword>
<dbReference type="Proteomes" id="UP000019149">
    <property type="component" value="Unassembled WGS sequence"/>
</dbReference>
<dbReference type="CTD" id="36341950"/>
<evidence type="ECO:0000256" key="9">
    <source>
        <dbReference type="PROSITE-ProRule" id="PRU00192"/>
    </source>
</evidence>
<dbReference type="EMBL" id="APAU02000053">
    <property type="protein sequence ID" value="EUB58919.1"/>
    <property type="molecule type" value="Genomic_DNA"/>
</dbReference>
<dbReference type="Pfam" id="PF00017">
    <property type="entry name" value="SH2"/>
    <property type="match status" value="1"/>
</dbReference>
<dbReference type="PROSITE" id="PS00107">
    <property type="entry name" value="PROTEIN_KINASE_ATP"/>
    <property type="match status" value="1"/>
</dbReference>
<dbReference type="PRINTS" id="PR00109">
    <property type="entry name" value="TYRKINASE"/>
</dbReference>
<sequence length="840" mass="92950">MGNRSSIKSSTDMIVPRSFALPRRPKMGSGIPQLPNSRWKPSRSKQKDCVPYGSKPEISPHKVAYGSSTYMARQNRMHTVPYTADPLSHPANTTAPTVTQTTMAMAAVGGCQTTPASRPISLPRPPDASSVGAVAAAPPVASRHSTGDTYRRWSQKYVALHDYTARVEDDLSILKGQHFYVIDRSQGYWWYAKCAATGKMGYVPFNYLAPITSLESNEWHFGDMRRLEAENCLMMPGNDHGSFLVRISESRSGEYSLSVRDGDVVKHYRIRSRPSRTNPEVRRYFISRQLPFSSIQQLVEHYMKNQSGLCCELIAPCIKPVHPVPVGLSHNTVDKWEIPKSSVVLKERIGKGQFGEVYKAVWNGTTLVAVKTLRASKSSVLFSFFGGTKVITVKEVVALVNIMFILIVKREFLVPKFGVWEFLLRLQPVFKGWSPNYQKPTPSVRFDALSFCTILEVGFFSVPRCLSTHLASNNGRGGGDAGSNKRQEQSKTSRKTVARCDFGSCLIMSTGKGRKAIDRAVADVGTKSQGLEASLTYLCNAEDFLMEAQTMKRLHHPHLIQLYAVCTQSAPFYLITELMSKGSLLAFLQSAEGRALGVAGLALLAVQVASGMAYLESQRYVHRDLAARNCLVGEGNVVKIGDFGLARMIHDKLIVDQPFSEGVENPTPAWIVRSLVLFTGIGPENQEYVAHAGARFPIKWTAPEAANYSRFTTASDIWSFGILLTEIVTYGRVPYPGMHNAEVLRQVEAGYRMPAPPGCPVELYDLMLECWAADETARPSFASIHGRLQVFCEEWDRPAYRDPATATSGTAVGVGTTSERCDSPPPPLPLYRRHVTARQN</sequence>
<dbReference type="AlphaFoldDB" id="W6UZ78"/>